<evidence type="ECO:0000256" key="4">
    <source>
        <dbReference type="ARBA" id="ARBA00022692"/>
    </source>
</evidence>
<evidence type="ECO:0000256" key="7">
    <source>
        <dbReference type="SAM" id="MobiDB-lite"/>
    </source>
</evidence>
<keyword evidence="3" id="KW-1003">Cell membrane</keyword>
<feature type="transmembrane region" description="Helical" evidence="8">
    <location>
        <begin position="143"/>
        <end position="164"/>
    </location>
</feature>
<feature type="transmembrane region" description="Helical" evidence="8">
    <location>
        <begin position="25"/>
        <end position="45"/>
    </location>
</feature>
<feature type="transmembrane region" description="Helical" evidence="8">
    <location>
        <begin position="340"/>
        <end position="361"/>
    </location>
</feature>
<comment type="subcellular location">
    <subcellularLocation>
        <location evidence="1">Cell membrane</location>
        <topology evidence="1">Multi-pass membrane protein</topology>
    </subcellularLocation>
</comment>
<reference evidence="10 11" key="1">
    <citation type="submission" date="2017-04" db="EMBL/GenBank/DDBJ databases">
        <title>Comparative genome analysis of Subtercola boreus.</title>
        <authorList>
            <person name="Cho Y.-J."/>
            <person name="Cho A."/>
            <person name="Kim O.-S."/>
            <person name="Lee J.-I."/>
        </authorList>
    </citation>
    <scope>NUCLEOTIDE SEQUENCE [LARGE SCALE GENOMIC DNA]</scope>
    <source>
        <strain evidence="10 11">P27444</strain>
    </source>
</reference>
<evidence type="ECO:0000313" key="10">
    <source>
        <dbReference type="EMBL" id="RFA16377.1"/>
    </source>
</evidence>
<dbReference type="InterPro" id="IPR036259">
    <property type="entry name" value="MFS_trans_sf"/>
</dbReference>
<feature type="transmembrane region" description="Helical" evidence="8">
    <location>
        <begin position="82"/>
        <end position="103"/>
    </location>
</feature>
<dbReference type="GO" id="GO:0022857">
    <property type="term" value="F:transmembrane transporter activity"/>
    <property type="evidence" value="ECO:0007669"/>
    <property type="project" value="InterPro"/>
</dbReference>
<keyword evidence="2" id="KW-0813">Transport</keyword>
<dbReference type="InterPro" id="IPR011701">
    <property type="entry name" value="MFS"/>
</dbReference>
<protein>
    <recommendedName>
        <fullName evidence="9">Major facilitator superfamily (MFS) profile domain-containing protein</fullName>
    </recommendedName>
</protein>
<accession>A0A3E0W5G1</accession>
<feature type="region of interest" description="Disordered" evidence="7">
    <location>
        <begin position="450"/>
        <end position="470"/>
    </location>
</feature>
<comment type="caution">
    <text evidence="10">The sequence shown here is derived from an EMBL/GenBank/DDBJ whole genome shotgun (WGS) entry which is preliminary data.</text>
</comment>
<gene>
    <name evidence="10" type="ORF">B7R21_02860</name>
</gene>
<evidence type="ECO:0000256" key="8">
    <source>
        <dbReference type="SAM" id="Phobius"/>
    </source>
</evidence>
<evidence type="ECO:0000256" key="1">
    <source>
        <dbReference type="ARBA" id="ARBA00004651"/>
    </source>
</evidence>
<feature type="transmembrane region" description="Helical" evidence="8">
    <location>
        <begin position="176"/>
        <end position="199"/>
    </location>
</feature>
<evidence type="ECO:0000256" key="2">
    <source>
        <dbReference type="ARBA" id="ARBA00022448"/>
    </source>
</evidence>
<evidence type="ECO:0000256" key="5">
    <source>
        <dbReference type="ARBA" id="ARBA00022989"/>
    </source>
</evidence>
<feature type="transmembrane region" description="Helical" evidence="8">
    <location>
        <begin position="211"/>
        <end position="233"/>
    </location>
</feature>
<feature type="transmembrane region" description="Helical" evidence="8">
    <location>
        <begin position="253"/>
        <end position="275"/>
    </location>
</feature>
<evidence type="ECO:0000313" key="11">
    <source>
        <dbReference type="Proteomes" id="UP000256709"/>
    </source>
</evidence>
<keyword evidence="6 8" id="KW-0472">Membrane</keyword>
<dbReference type="Gene3D" id="1.20.1720.10">
    <property type="entry name" value="Multidrug resistance protein D"/>
    <property type="match status" value="1"/>
</dbReference>
<evidence type="ECO:0000256" key="3">
    <source>
        <dbReference type="ARBA" id="ARBA00022475"/>
    </source>
</evidence>
<dbReference type="PANTHER" id="PTHR42718:SF46">
    <property type="entry name" value="BLR6921 PROTEIN"/>
    <property type="match status" value="1"/>
</dbReference>
<dbReference type="SUPFAM" id="SSF103473">
    <property type="entry name" value="MFS general substrate transporter"/>
    <property type="match status" value="1"/>
</dbReference>
<sequence>MENLDGTIVTTAAPAIGNSLGVSPAAVGVTITAYLLTLAVLVPISGWITRRFGARRVFVLAIVVFTLGSILCALSADLLQLTAFRVLQAAGGAMMVPVGRLVVLGVTERKDVLRAIALLTWPALAAPVIAPLAGGIIVTVASWHWIFLINVPLGAVAIVAALRLMPRTEREVSERLDWLGFVLIGLGLGLLVGAGSALADGHAVADGTAGGMFVPVAAVAGATLTGLAARHLLRTRHPLLDLRALRIPSLRVANAGGSVFRLTISAMPFLLPLLFQESFGLTPVLSGTLVLFLFVGNLAIKPATTGLIRRFGFRSVIVAATGGAALSMFVTATLGGDTPLGLIVALMVISGVVRSVGFTAYNSIAFADVPDGAMTEVNTLTSTLQQLAAGLGVAVGALALRFGDVLQSASASASAPDAAPAFSAYSFAFVLLGILTLIATVEALRAPATIGAGIRPPRPPRPPRPSRPRP</sequence>
<dbReference type="InterPro" id="IPR020846">
    <property type="entry name" value="MFS_dom"/>
</dbReference>
<dbReference type="PROSITE" id="PS50850">
    <property type="entry name" value="MFS"/>
    <property type="match status" value="1"/>
</dbReference>
<evidence type="ECO:0000259" key="9">
    <source>
        <dbReference type="PROSITE" id="PS50850"/>
    </source>
</evidence>
<dbReference type="Gene3D" id="1.20.1250.20">
    <property type="entry name" value="MFS general substrate transporter like domains"/>
    <property type="match status" value="1"/>
</dbReference>
<dbReference type="Pfam" id="PF07690">
    <property type="entry name" value="MFS_1"/>
    <property type="match status" value="1"/>
</dbReference>
<keyword evidence="4 8" id="KW-0812">Transmembrane</keyword>
<dbReference type="EMBL" id="NBXA01000003">
    <property type="protein sequence ID" value="RFA16377.1"/>
    <property type="molecule type" value="Genomic_DNA"/>
</dbReference>
<organism evidence="10 11">
    <name type="scientific">Subtercola boreus</name>
    <dbReference type="NCBI Taxonomy" id="120213"/>
    <lineage>
        <taxon>Bacteria</taxon>
        <taxon>Bacillati</taxon>
        <taxon>Actinomycetota</taxon>
        <taxon>Actinomycetes</taxon>
        <taxon>Micrococcales</taxon>
        <taxon>Microbacteriaceae</taxon>
        <taxon>Subtercola</taxon>
    </lineage>
</organism>
<dbReference type="Proteomes" id="UP000256709">
    <property type="component" value="Unassembled WGS sequence"/>
</dbReference>
<proteinExistence type="predicted"/>
<dbReference type="PANTHER" id="PTHR42718">
    <property type="entry name" value="MAJOR FACILITATOR SUPERFAMILY MULTIDRUG TRANSPORTER MFSC"/>
    <property type="match status" value="1"/>
</dbReference>
<feature type="transmembrane region" description="Helical" evidence="8">
    <location>
        <begin position="422"/>
        <end position="441"/>
    </location>
</feature>
<dbReference type="OrthoDB" id="7375466at2"/>
<dbReference type="GO" id="GO:0005886">
    <property type="term" value="C:plasma membrane"/>
    <property type="evidence" value="ECO:0007669"/>
    <property type="project" value="UniProtKB-SubCell"/>
</dbReference>
<feature type="transmembrane region" description="Helical" evidence="8">
    <location>
        <begin position="312"/>
        <end position="334"/>
    </location>
</feature>
<feature type="transmembrane region" description="Helical" evidence="8">
    <location>
        <begin position="115"/>
        <end position="137"/>
    </location>
</feature>
<name>A0A3E0W5G1_9MICO</name>
<feature type="domain" description="Major facilitator superfamily (MFS) profile" evidence="9">
    <location>
        <begin position="1"/>
        <end position="451"/>
    </location>
</feature>
<dbReference type="AlphaFoldDB" id="A0A3E0W5G1"/>
<evidence type="ECO:0000256" key="6">
    <source>
        <dbReference type="ARBA" id="ARBA00023136"/>
    </source>
</evidence>
<feature type="transmembrane region" description="Helical" evidence="8">
    <location>
        <begin position="57"/>
        <end position="76"/>
    </location>
</feature>
<feature type="transmembrane region" description="Helical" evidence="8">
    <location>
        <begin position="281"/>
        <end position="300"/>
    </location>
</feature>
<feature type="transmembrane region" description="Helical" evidence="8">
    <location>
        <begin position="382"/>
        <end position="402"/>
    </location>
</feature>
<keyword evidence="5 8" id="KW-1133">Transmembrane helix</keyword>